<dbReference type="RefSeq" id="WP_346187917.1">
    <property type="nucleotide sequence ID" value="NZ_BAABRL010000003.1"/>
</dbReference>
<dbReference type="Proteomes" id="UP001424741">
    <property type="component" value="Unassembled WGS sequence"/>
</dbReference>
<name>A0ABP9UZB8_9BACT</name>
<gene>
    <name evidence="1" type="ORF">Rhal01_01240</name>
</gene>
<dbReference type="EMBL" id="BAABRL010000003">
    <property type="protein sequence ID" value="GAA5495070.1"/>
    <property type="molecule type" value="Genomic_DNA"/>
</dbReference>
<sequence length="141" mass="15657">MPETFTGSAPSLTDMLATESILTIPLPSSLVQEINSASDAWASSLGDLLESAPSPMVPILNHYKRSKSTTILPDKVRLLEVTRTGSDTLALMIEFQEYQYRGHVSFFYLHHYAQKLSANISFGTSELQFKVLHFPAPLHDC</sequence>
<comment type="caution">
    <text evidence="1">The sequence shown here is derived from an EMBL/GenBank/DDBJ whole genome shotgun (WGS) entry which is preliminary data.</text>
</comment>
<reference evidence="1 2" key="1">
    <citation type="submission" date="2024-02" db="EMBL/GenBank/DDBJ databases">
        <title>Rubritalea halochordaticola NBRC 107102.</title>
        <authorList>
            <person name="Ichikawa N."/>
            <person name="Katano-Makiyama Y."/>
            <person name="Hidaka K."/>
        </authorList>
    </citation>
    <scope>NUCLEOTIDE SEQUENCE [LARGE SCALE GENOMIC DNA]</scope>
    <source>
        <strain evidence="1 2">NBRC 107102</strain>
    </source>
</reference>
<proteinExistence type="predicted"/>
<keyword evidence="2" id="KW-1185">Reference proteome</keyword>
<evidence type="ECO:0000313" key="1">
    <source>
        <dbReference type="EMBL" id="GAA5495070.1"/>
    </source>
</evidence>
<evidence type="ECO:0000313" key="2">
    <source>
        <dbReference type="Proteomes" id="UP001424741"/>
    </source>
</evidence>
<organism evidence="1 2">
    <name type="scientific">Rubritalea halochordaticola</name>
    <dbReference type="NCBI Taxonomy" id="714537"/>
    <lineage>
        <taxon>Bacteria</taxon>
        <taxon>Pseudomonadati</taxon>
        <taxon>Verrucomicrobiota</taxon>
        <taxon>Verrucomicrobiia</taxon>
        <taxon>Verrucomicrobiales</taxon>
        <taxon>Rubritaleaceae</taxon>
        <taxon>Rubritalea</taxon>
    </lineage>
</organism>
<protein>
    <submittedName>
        <fullName evidence="1">Uncharacterized protein</fullName>
    </submittedName>
</protein>
<accession>A0ABP9UZB8</accession>